<keyword evidence="1" id="KW-0472">Membrane</keyword>
<protein>
    <submittedName>
        <fullName evidence="2">Membrane protein</fullName>
    </submittedName>
</protein>
<organism evidence="2 3">
    <name type="scientific">Salinicoccus sediminis</name>
    <dbReference type="NCBI Taxonomy" id="1432562"/>
    <lineage>
        <taxon>Bacteria</taxon>
        <taxon>Bacillati</taxon>
        <taxon>Bacillota</taxon>
        <taxon>Bacilli</taxon>
        <taxon>Bacillales</taxon>
        <taxon>Staphylococcaceae</taxon>
        <taxon>Salinicoccus</taxon>
    </lineage>
</organism>
<proteinExistence type="predicted"/>
<keyword evidence="1" id="KW-1133">Transmembrane helix</keyword>
<feature type="transmembrane region" description="Helical" evidence="1">
    <location>
        <begin position="12"/>
        <end position="32"/>
    </location>
</feature>
<dbReference type="STRING" id="1432562.WN59_00825"/>
<comment type="caution">
    <text evidence="2">The sequence shown here is derived from an EMBL/GenBank/DDBJ whole genome shotgun (WGS) entry which is preliminary data.</text>
</comment>
<evidence type="ECO:0000313" key="2">
    <source>
        <dbReference type="EMBL" id="KKK35410.1"/>
    </source>
</evidence>
<dbReference type="RefSeq" id="WP_046511148.1">
    <property type="nucleotide sequence ID" value="NZ_LAYZ01000001.1"/>
</dbReference>
<dbReference type="OrthoDB" id="1698302at2"/>
<evidence type="ECO:0000313" key="3">
    <source>
        <dbReference type="Proteomes" id="UP000034287"/>
    </source>
</evidence>
<sequence>MKRLYEGFKTGIFIGIIISLIFSFIVSEGTYYPMNPHSLMGEIYAQNLDDLQIFIVVLAIWGMIGILFSLGDMIFSHTDMSVTMSTVTHFSLMLLVFFPLAILAGWFPFTAEGLVTFITLFVIIYTVIWLIARTRHKTLVDDINEKLNKGKEK</sequence>
<reference evidence="2 3" key="1">
    <citation type="submission" date="2015-04" db="EMBL/GenBank/DDBJ databases">
        <title>Taxonomic description and genome sequence of Salinicoccus sediminis sp. nov., a novel hyper halotolerant bacterium isolated from marine sediment.</title>
        <authorList>
            <person name="Mathan Kumar R."/>
            <person name="Kaur G."/>
            <person name="Kumar N."/>
            <person name="Kumar A."/>
            <person name="Singh N.K."/>
            <person name="Kaur N."/>
            <person name="Mayilraj S."/>
        </authorList>
    </citation>
    <scope>NUCLEOTIDE SEQUENCE [LARGE SCALE GENOMIC DNA]</scope>
    <source>
        <strain evidence="2 3">SV-16</strain>
    </source>
</reference>
<dbReference type="AlphaFoldDB" id="A0A0M2SRZ4"/>
<dbReference type="EMBL" id="LAYZ01000001">
    <property type="protein sequence ID" value="KKK35410.1"/>
    <property type="molecule type" value="Genomic_DNA"/>
</dbReference>
<keyword evidence="3" id="KW-1185">Reference proteome</keyword>
<keyword evidence="1" id="KW-0812">Transmembrane</keyword>
<gene>
    <name evidence="2" type="ORF">WN59_00825</name>
</gene>
<evidence type="ECO:0000256" key="1">
    <source>
        <dbReference type="SAM" id="Phobius"/>
    </source>
</evidence>
<dbReference type="Pfam" id="PF11457">
    <property type="entry name" value="DUF3021"/>
    <property type="match status" value="1"/>
</dbReference>
<dbReference type="Proteomes" id="UP000034287">
    <property type="component" value="Unassembled WGS sequence"/>
</dbReference>
<feature type="transmembrane region" description="Helical" evidence="1">
    <location>
        <begin position="87"/>
        <end position="107"/>
    </location>
</feature>
<feature type="transmembrane region" description="Helical" evidence="1">
    <location>
        <begin position="52"/>
        <end position="75"/>
    </location>
</feature>
<name>A0A0M2SRZ4_9STAP</name>
<dbReference type="InterPro" id="IPR021560">
    <property type="entry name" value="DUF3021"/>
</dbReference>
<feature type="transmembrane region" description="Helical" evidence="1">
    <location>
        <begin position="113"/>
        <end position="132"/>
    </location>
</feature>
<dbReference type="PATRIC" id="fig|1432562.3.peg.170"/>
<accession>A0A0M2SRZ4</accession>